<dbReference type="Proteomes" id="UP001324427">
    <property type="component" value="Unassembled WGS sequence"/>
</dbReference>
<comment type="caution">
    <text evidence="7">The sequence shown here is derived from an EMBL/GenBank/DDBJ whole genome shotgun (WGS) entry which is preliminary data.</text>
</comment>
<proteinExistence type="predicted"/>
<evidence type="ECO:0000256" key="4">
    <source>
        <dbReference type="SAM" id="MobiDB-lite"/>
    </source>
</evidence>
<organism evidence="7 8">
    <name type="scientific">Oleoguttula mirabilis</name>
    <dbReference type="NCBI Taxonomy" id="1507867"/>
    <lineage>
        <taxon>Eukaryota</taxon>
        <taxon>Fungi</taxon>
        <taxon>Dikarya</taxon>
        <taxon>Ascomycota</taxon>
        <taxon>Pezizomycotina</taxon>
        <taxon>Dothideomycetes</taxon>
        <taxon>Dothideomycetidae</taxon>
        <taxon>Mycosphaerellales</taxon>
        <taxon>Teratosphaeriaceae</taxon>
        <taxon>Oleoguttula</taxon>
    </lineage>
</organism>
<keyword evidence="3" id="KW-0862">Zinc</keyword>
<evidence type="ECO:0000313" key="8">
    <source>
        <dbReference type="Proteomes" id="UP001324427"/>
    </source>
</evidence>
<dbReference type="SMART" id="SM00744">
    <property type="entry name" value="RINGv"/>
    <property type="match status" value="1"/>
</dbReference>
<dbReference type="AlphaFoldDB" id="A0AAV9JQX8"/>
<evidence type="ECO:0000259" key="6">
    <source>
        <dbReference type="PROSITE" id="PS51292"/>
    </source>
</evidence>
<keyword evidence="5" id="KW-1133">Transmembrane helix</keyword>
<dbReference type="PANTHER" id="PTHR46347">
    <property type="entry name" value="RING/FYVE/PHD ZINC FINGER SUPERFAMILY PROTEIN"/>
    <property type="match status" value="1"/>
</dbReference>
<reference evidence="7 8" key="1">
    <citation type="submission" date="2021-11" db="EMBL/GenBank/DDBJ databases">
        <title>Black yeast isolated from Biological Soil Crust.</title>
        <authorList>
            <person name="Kurbessoian T."/>
        </authorList>
    </citation>
    <scope>NUCLEOTIDE SEQUENCE [LARGE SCALE GENOMIC DNA]</scope>
    <source>
        <strain evidence="7 8">CCFEE 5522</strain>
    </source>
</reference>
<accession>A0AAV9JQX8</accession>
<name>A0AAV9JQX8_9PEZI</name>
<evidence type="ECO:0000313" key="7">
    <source>
        <dbReference type="EMBL" id="KAK4547851.1"/>
    </source>
</evidence>
<evidence type="ECO:0000256" key="1">
    <source>
        <dbReference type="ARBA" id="ARBA00022723"/>
    </source>
</evidence>
<keyword evidence="5" id="KW-0812">Transmembrane</keyword>
<gene>
    <name evidence="7" type="ORF">LTR36_010570</name>
</gene>
<dbReference type="InterPro" id="IPR011016">
    <property type="entry name" value="Znf_RING-CH"/>
</dbReference>
<evidence type="ECO:0000256" key="3">
    <source>
        <dbReference type="ARBA" id="ARBA00022833"/>
    </source>
</evidence>
<feature type="domain" description="RING-CH-type" evidence="6">
    <location>
        <begin position="65"/>
        <end position="160"/>
    </location>
</feature>
<evidence type="ECO:0000256" key="2">
    <source>
        <dbReference type="ARBA" id="ARBA00022771"/>
    </source>
</evidence>
<dbReference type="InterPro" id="IPR013083">
    <property type="entry name" value="Znf_RING/FYVE/PHD"/>
</dbReference>
<evidence type="ECO:0000256" key="5">
    <source>
        <dbReference type="SAM" id="Phobius"/>
    </source>
</evidence>
<feature type="transmembrane region" description="Helical" evidence="5">
    <location>
        <begin position="164"/>
        <end position="193"/>
    </location>
</feature>
<dbReference type="SUPFAM" id="SSF57850">
    <property type="entry name" value="RING/U-box"/>
    <property type="match status" value="1"/>
</dbReference>
<feature type="compositionally biased region" description="Basic and acidic residues" evidence="4">
    <location>
        <begin position="27"/>
        <end position="47"/>
    </location>
</feature>
<dbReference type="GO" id="GO:0008270">
    <property type="term" value="F:zinc ion binding"/>
    <property type="evidence" value="ECO:0007669"/>
    <property type="project" value="UniProtKB-KW"/>
</dbReference>
<dbReference type="Gene3D" id="3.30.40.10">
    <property type="entry name" value="Zinc/RING finger domain, C3HC4 (zinc finger)"/>
    <property type="match status" value="1"/>
</dbReference>
<sequence>MAAYSTGSSWSFPEDMPGTWTQGDVDAQLHAETEAKSENKSEPKSTKTEQPQQQTGGDEKKKKQRTHWPPRTCRICLEVVLPTFHTDETTSLLPEAMRPPPRVTYESPPGDGGRMLRPCTCKGSQKYVHEECLGAWRRQDPLQKRNYWQCPTCRYKYRLQRLTWGSWISGTASQLALTAFIFVTAMFMLGFVADPIINMYLDPVSTIATAGGPTGSLLFEDEPATWTEHFIKGLASLGLLGFAKFLLTLSPWHWFNMRGTGVVVGRSGGLGGTGRDRLQGLSWFAIALGVATFLWAVWKGVRAWSRRMLEQAGERVMDVPGTNDDEDEDE</sequence>
<keyword evidence="5" id="KW-0472">Membrane</keyword>
<dbReference type="CDD" id="cd16495">
    <property type="entry name" value="RING_CH-C4HC3_MARCH"/>
    <property type="match status" value="1"/>
</dbReference>
<dbReference type="PANTHER" id="PTHR46347:SF1">
    <property type="entry name" value="RING_FYVE_PHD ZINC FINGER SUPERFAMILY PROTEIN"/>
    <property type="match status" value="1"/>
</dbReference>
<keyword evidence="8" id="KW-1185">Reference proteome</keyword>
<keyword evidence="2" id="KW-0863">Zinc-finger</keyword>
<keyword evidence="1" id="KW-0479">Metal-binding</keyword>
<dbReference type="Pfam" id="PF12906">
    <property type="entry name" value="RINGv"/>
    <property type="match status" value="1"/>
</dbReference>
<dbReference type="EMBL" id="JAVFHQ010000009">
    <property type="protein sequence ID" value="KAK4547851.1"/>
    <property type="molecule type" value="Genomic_DNA"/>
</dbReference>
<dbReference type="PROSITE" id="PS51292">
    <property type="entry name" value="ZF_RING_CH"/>
    <property type="match status" value="1"/>
</dbReference>
<feature type="region of interest" description="Disordered" evidence="4">
    <location>
        <begin position="1"/>
        <end position="67"/>
    </location>
</feature>
<feature type="compositionally biased region" description="Polar residues" evidence="4">
    <location>
        <begin position="1"/>
        <end position="11"/>
    </location>
</feature>
<feature type="transmembrane region" description="Helical" evidence="5">
    <location>
        <begin position="280"/>
        <end position="298"/>
    </location>
</feature>
<protein>
    <recommendedName>
        <fullName evidence="6">RING-CH-type domain-containing protein</fullName>
    </recommendedName>
</protein>